<gene>
    <name evidence="5" type="ORF">DDY73_04460</name>
</gene>
<evidence type="ECO:0000313" key="6">
    <source>
        <dbReference type="Proteomes" id="UP000262954"/>
    </source>
</evidence>
<evidence type="ECO:0000256" key="3">
    <source>
        <dbReference type="PIRSR" id="PIRSR600917-52"/>
    </source>
</evidence>
<dbReference type="InterPro" id="IPR052701">
    <property type="entry name" value="GAG_Ulvan_Degrading_Sulfatases"/>
</dbReference>
<comment type="PTM">
    <text evidence="3">The conversion to 3-oxoalanine (also known as C-formylglycine, FGly), of a serine or cysteine residue in prokaryotes and of a cysteine residue in eukaryotes, is critical for catalytic activity.</text>
</comment>
<protein>
    <submittedName>
        <fullName evidence="5">Arylsulfatase</fullName>
    </submittedName>
</protein>
<dbReference type="PROSITE" id="PS00149">
    <property type="entry name" value="SULFATASE_2"/>
    <property type="match status" value="1"/>
</dbReference>
<comment type="caution">
    <text evidence="5">The sequence shown here is derived from an EMBL/GenBank/DDBJ whole genome shotgun (WGS) entry which is preliminary data.</text>
</comment>
<dbReference type="PANTHER" id="PTHR43751">
    <property type="entry name" value="SULFATASE"/>
    <property type="match status" value="1"/>
</dbReference>
<evidence type="ECO:0000256" key="2">
    <source>
        <dbReference type="ARBA" id="ARBA00022801"/>
    </source>
</evidence>
<dbReference type="RefSeq" id="WP_122303593.1">
    <property type="nucleotide sequence ID" value="NZ_JADMPX010000014.1"/>
</dbReference>
<dbReference type="GO" id="GO:0016787">
    <property type="term" value="F:hydrolase activity"/>
    <property type="evidence" value="ECO:0007669"/>
    <property type="project" value="UniProtKB-KW"/>
</dbReference>
<dbReference type="CDD" id="cd16143">
    <property type="entry name" value="ARS_like"/>
    <property type="match status" value="1"/>
</dbReference>
<accession>A0A316QZW9</accession>
<feature type="domain" description="Sulfatase N-terminal" evidence="4">
    <location>
        <begin position="36"/>
        <end position="406"/>
    </location>
</feature>
<reference evidence="5 6" key="1">
    <citation type="journal article" date="2018" name="Nat. Biotechnol.">
        <title>A standardized bacterial taxonomy based on genome phylogeny substantially revises the tree of life.</title>
        <authorList>
            <person name="Parks D.H."/>
            <person name="Chuvochina M."/>
            <person name="Waite D.W."/>
            <person name="Rinke C."/>
            <person name="Skarshewski A."/>
            <person name="Chaumeil P.A."/>
            <person name="Hugenholtz P."/>
        </authorList>
    </citation>
    <scope>NUCLEOTIDE SEQUENCE [LARGE SCALE GENOMIC DNA]</scope>
    <source>
        <strain evidence="5">UBA11482</strain>
    </source>
</reference>
<dbReference type="Proteomes" id="UP000262954">
    <property type="component" value="Unassembled WGS sequence"/>
</dbReference>
<name>A0A316QZW9_9BACT</name>
<dbReference type="InterPro" id="IPR024607">
    <property type="entry name" value="Sulfatase_CS"/>
</dbReference>
<dbReference type="SUPFAM" id="SSF53649">
    <property type="entry name" value="Alkaline phosphatase-like"/>
    <property type="match status" value="1"/>
</dbReference>
<dbReference type="PROSITE" id="PS00523">
    <property type="entry name" value="SULFATASE_1"/>
    <property type="match status" value="1"/>
</dbReference>
<proteinExistence type="inferred from homology"/>
<dbReference type="InterPro" id="IPR017850">
    <property type="entry name" value="Alkaline_phosphatase_core_sf"/>
</dbReference>
<dbReference type="InterPro" id="IPR000917">
    <property type="entry name" value="Sulfatase_N"/>
</dbReference>
<sequence>MNHPYLLWSLLPGFSLFTGCTVSPKKEVIKSDDRLPNVIYIFSDDLGFGDLSCYGATKIQTPHIDSLAAQGAQFMNAYASSATSTPSRFCLLTGAYPWRYENTEIATGNAGMIIDTACVTMADLFKNAGYVTGAIGKWHLGLGGPNGPDWNGEITPSPRNIGFDYDFVIPATVDRVPCVYIENDRVVNLDPKDPIFVDYNKKVGNWPTGKENPELLKLKSSHGHDNTIINGIGRIGYMTGGKSALWVDEDIADTIVSKAKAFIAKNKENPFFLYLGTQDVHVPRIPHPRFAGKSGLGVRGDVILQLDWTIGRLMHTLDSLGIANNTLFIFTSDNGPVIDDGYIDGALENLNGHTPMGIYRGGKYSAYEAGTRVPFIVRWPDRIKPVKQHALFSQVDVFASMAELLGKDLPKGVAPDSQGNLSVFLGDESKDREYVVQQNLNNTLSIIQGKWKYIEPSKMPNAVSWVEMDLGNSPEAQLYDLSTDPAEKQNVAIQYPEVVKRLSVLLNEVKSRKK</sequence>
<dbReference type="Gene3D" id="3.30.1120.10">
    <property type="match status" value="1"/>
</dbReference>
<dbReference type="PANTHER" id="PTHR43751:SF6">
    <property type="entry name" value="N-ACETYLGALACTOSAMINE-6-O-SULFATASE"/>
    <property type="match status" value="1"/>
</dbReference>
<dbReference type="AlphaFoldDB" id="A0A316QZW9"/>
<evidence type="ECO:0000256" key="1">
    <source>
        <dbReference type="ARBA" id="ARBA00008779"/>
    </source>
</evidence>
<keyword evidence="2" id="KW-0378">Hydrolase</keyword>
<evidence type="ECO:0000259" key="4">
    <source>
        <dbReference type="Pfam" id="PF00884"/>
    </source>
</evidence>
<dbReference type="EMBL" id="DNWC01000059">
    <property type="protein sequence ID" value="HBJ08235.1"/>
    <property type="molecule type" value="Genomic_DNA"/>
</dbReference>
<dbReference type="Pfam" id="PF00884">
    <property type="entry name" value="Sulfatase"/>
    <property type="match status" value="1"/>
</dbReference>
<dbReference type="Gene3D" id="3.40.720.10">
    <property type="entry name" value="Alkaline Phosphatase, subunit A"/>
    <property type="match status" value="1"/>
</dbReference>
<comment type="similarity">
    <text evidence="1">Belongs to the sulfatase family.</text>
</comment>
<organism evidence="5 6">
    <name type="scientific">Coprobacter fastidiosus</name>
    <dbReference type="NCBI Taxonomy" id="1099853"/>
    <lineage>
        <taxon>Bacteria</taxon>
        <taxon>Pseudomonadati</taxon>
        <taxon>Bacteroidota</taxon>
        <taxon>Bacteroidia</taxon>
        <taxon>Bacteroidales</taxon>
        <taxon>Barnesiellaceae</taxon>
        <taxon>Coprobacter</taxon>
    </lineage>
</organism>
<evidence type="ECO:0000313" key="5">
    <source>
        <dbReference type="EMBL" id="HBJ08235.1"/>
    </source>
</evidence>
<feature type="modified residue" description="3-oxoalanine (Ser)" evidence="3">
    <location>
        <position position="84"/>
    </location>
</feature>